<reference evidence="1 2" key="1">
    <citation type="submission" date="2018-02" db="EMBL/GenBank/DDBJ databases">
        <title>Complete genome sequence of Streptomyces dengpaensis, the producer of angucyclines.</title>
        <authorList>
            <person name="Yumei L."/>
        </authorList>
    </citation>
    <scope>NUCLEOTIDE SEQUENCE [LARGE SCALE GENOMIC DNA]</scope>
    <source>
        <strain evidence="1 2">XZHG99</strain>
    </source>
</reference>
<dbReference type="EMBL" id="CP026652">
    <property type="protein sequence ID" value="AVH58415.1"/>
    <property type="molecule type" value="Genomic_DNA"/>
</dbReference>
<keyword evidence="2" id="KW-1185">Reference proteome</keyword>
<dbReference type="RefSeq" id="WP_099504362.1">
    <property type="nucleotide sequence ID" value="NZ_CP026652.1"/>
</dbReference>
<gene>
    <name evidence="1" type="ORF">C4B68_24550</name>
</gene>
<proteinExistence type="predicted"/>
<accession>A0ABN5I5T5</accession>
<sequence>MSAVIPREQAIAEARAVLDQARARIAADYAAGRLDPDKAALIAHLWRPASAPATHRAAA</sequence>
<name>A0ABN5I5T5_9ACTN</name>
<dbReference type="Proteomes" id="UP000238413">
    <property type="component" value="Chromosome"/>
</dbReference>
<organism evidence="1 2">
    <name type="scientific">Streptomyces dengpaensis</name>
    <dbReference type="NCBI Taxonomy" id="2049881"/>
    <lineage>
        <taxon>Bacteria</taxon>
        <taxon>Bacillati</taxon>
        <taxon>Actinomycetota</taxon>
        <taxon>Actinomycetes</taxon>
        <taxon>Kitasatosporales</taxon>
        <taxon>Streptomycetaceae</taxon>
        <taxon>Streptomyces</taxon>
    </lineage>
</organism>
<evidence type="ECO:0000313" key="1">
    <source>
        <dbReference type="EMBL" id="AVH58415.1"/>
    </source>
</evidence>
<protein>
    <submittedName>
        <fullName evidence="1">Uncharacterized protein</fullName>
    </submittedName>
</protein>
<evidence type="ECO:0000313" key="2">
    <source>
        <dbReference type="Proteomes" id="UP000238413"/>
    </source>
</evidence>